<keyword evidence="1" id="KW-0479">Metal-binding</keyword>
<dbReference type="GO" id="GO:0051536">
    <property type="term" value="F:iron-sulfur cluster binding"/>
    <property type="evidence" value="ECO:0007669"/>
    <property type="project" value="UniProtKB-KW"/>
</dbReference>
<evidence type="ECO:0000256" key="1">
    <source>
        <dbReference type="ARBA" id="ARBA00022723"/>
    </source>
</evidence>
<evidence type="ECO:0000256" key="3">
    <source>
        <dbReference type="ARBA" id="ARBA00023014"/>
    </source>
</evidence>
<keyword evidence="2" id="KW-0408">Iron</keyword>
<dbReference type="InterPro" id="IPR017900">
    <property type="entry name" value="4Fe4S_Fe_S_CS"/>
</dbReference>
<keyword evidence="6" id="KW-1185">Reference proteome</keyword>
<accession>A0A662ZHR3</accession>
<gene>
    <name evidence="5" type="ORF">SAMN02910344_01414</name>
</gene>
<dbReference type="EMBL" id="FOXF01000024">
    <property type="protein sequence ID" value="SFP44786.1"/>
    <property type="molecule type" value="Genomic_DNA"/>
</dbReference>
<organism evidence="5 6">
    <name type="scientific">Ruminobacter amylophilus</name>
    <dbReference type="NCBI Taxonomy" id="867"/>
    <lineage>
        <taxon>Bacteria</taxon>
        <taxon>Pseudomonadati</taxon>
        <taxon>Pseudomonadota</taxon>
        <taxon>Gammaproteobacteria</taxon>
        <taxon>Aeromonadales</taxon>
        <taxon>Succinivibrionaceae</taxon>
        <taxon>Ruminobacter</taxon>
    </lineage>
</organism>
<sequence length="69" mass="7843">MNQEIVRKSRKQKAAFRDKSVNPNEAPELMNKTAREIRRLRAEGVDVKSTSRRIHGCSRCRVCTGACPT</sequence>
<protein>
    <recommendedName>
        <fullName evidence="7">4Fe-4S ferredoxin-type domain-containing protein</fullName>
    </recommendedName>
</protein>
<evidence type="ECO:0000313" key="5">
    <source>
        <dbReference type="EMBL" id="SFP44786.1"/>
    </source>
</evidence>
<feature type="region of interest" description="Disordered" evidence="4">
    <location>
        <begin position="1"/>
        <end position="27"/>
    </location>
</feature>
<dbReference type="AlphaFoldDB" id="A0A662ZHR3"/>
<dbReference type="RefSeq" id="WP_093142356.1">
    <property type="nucleotide sequence ID" value="NZ_FOXF01000024.1"/>
</dbReference>
<evidence type="ECO:0000256" key="2">
    <source>
        <dbReference type="ARBA" id="ARBA00023004"/>
    </source>
</evidence>
<evidence type="ECO:0008006" key="7">
    <source>
        <dbReference type="Google" id="ProtNLM"/>
    </source>
</evidence>
<name>A0A662ZHR3_9GAMM</name>
<dbReference type="GO" id="GO:0046872">
    <property type="term" value="F:metal ion binding"/>
    <property type="evidence" value="ECO:0007669"/>
    <property type="project" value="UniProtKB-KW"/>
</dbReference>
<reference evidence="5 6" key="1">
    <citation type="submission" date="2016-10" db="EMBL/GenBank/DDBJ databases">
        <authorList>
            <person name="Varghese N."/>
            <person name="Submissions S."/>
        </authorList>
    </citation>
    <scope>NUCLEOTIDE SEQUENCE [LARGE SCALE GENOMIC DNA]</scope>
    <source>
        <strain evidence="5 6">DSM 1361</strain>
    </source>
</reference>
<dbReference type="Proteomes" id="UP000243745">
    <property type="component" value="Unassembled WGS sequence"/>
</dbReference>
<evidence type="ECO:0000256" key="4">
    <source>
        <dbReference type="SAM" id="MobiDB-lite"/>
    </source>
</evidence>
<proteinExistence type="predicted"/>
<evidence type="ECO:0000313" key="6">
    <source>
        <dbReference type="Proteomes" id="UP000243745"/>
    </source>
</evidence>
<dbReference type="PROSITE" id="PS00198">
    <property type="entry name" value="4FE4S_FER_1"/>
    <property type="match status" value="1"/>
</dbReference>
<keyword evidence="3" id="KW-0411">Iron-sulfur</keyword>